<feature type="transmembrane region" description="Helical" evidence="6">
    <location>
        <begin position="472"/>
        <end position="496"/>
    </location>
</feature>
<dbReference type="PANTHER" id="PTHR11119">
    <property type="entry name" value="XANTHINE-URACIL / VITAMIN C PERMEASE FAMILY MEMBER"/>
    <property type="match status" value="1"/>
</dbReference>
<protein>
    <submittedName>
        <fullName evidence="8">Solute carrier family 23 member 1-like isoform X1</fullName>
    </submittedName>
</protein>
<evidence type="ECO:0000256" key="6">
    <source>
        <dbReference type="SAM" id="Phobius"/>
    </source>
</evidence>
<keyword evidence="3 6" id="KW-0812">Transmembrane</keyword>
<accession>A0A7E6ELX9</accession>
<evidence type="ECO:0000256" key="4">
    <source>
        <dbReference type="ARBA" id="ARBA00022989"/>
    </source>
</evidence>
<comment type="similarity">
    <text evidence="2">Belongs to the nucleobase:cation symporter-2 (NCS2) (TC 2.A.40) family.</text>
</comment>
<proteinExistence type="inferred from homology"/>
<feature type="transmembrane region" description="Helical" evidence="6">
    <location>
        <begin position="282"/>
        <end position="301"/>
    </location>
</feature>
<feature type="transmembrane region" description="Helical" evidence="6">
    <location>
        <begin position="389"/>
        <end position="409"/>
    </location>
</feature>
<evidence type="ECO:0000256" key="1">
    <source>
        <dbReference type="ARBA" id="ARBA00004141"/>
    </source>
</evidence>
<evidence type="ECO:0000256" key="2">
    <source>
        <dbReference type="ARBA" id="ARBA00008821"/>
    </source>
</evidence>
<organism evidence="7 8">
    <name type="scientific">Octopus sinensis</name>
    <name type="common">East Asian common octopus</name>
    <dbReference type="NCBI Taxonomy" id="2607531"/>
    <lineage>
        <taxon>Eukaryota</taxon>
        <taxon>Metazoa</taxon>
        <taxon>Spiralia</taxon>
        <taxon>Lophotrochozoa</taxon>
        <taxon>Mollusca</taxon>
        <taxon>Cephalopoda</taxon>
        <taxon>Coleoidea</taxon>
        <taxon>Octopodiformes</taxon>
        <taxon>Octopoda</taxon>
        <taxon>Incirrata</taxon>
        <taxon>Octopodidae</taxon>
        <taxon>Octopus</taxon>
    </lineage>
</organism>
<feature type="transmembrane region" description="Helical" evidence="6">
    <location>
        <begin position="233"/>
        <end position="252"/>
    </location>
</feature>
<dbReference type="Pfam" id="PF00860">
    <property type="entry name" value="Xan_ur_permease"/>
    <property type="match status" value="1"/>
</dbReference>
<name>A0A7E6ELX9_9MOLL</name>
<evidence type="ECO:0000313" key="7">
    <source>
        <dbReference type="Proteomes" id="UP000515154"/>
    </source>
</evidence>
<keyword evidence="4 6" id="KW-1133">Transmembrane helix</keyword>
<dbReference type="RefSeq" id="XP_036356373.1">
    <property type="nucleotide sequence ID" value="XM_036500480.1"/>
</dbReference>
<feature type="transmembrane region" description="Helical" evidence="6">
    <location>
        <begin position="259"/>
        <end position="276"/>
    </location>
</feature>
<dbReference type="NCBIfam" id="NF037981">
    <property type="entry name" value="NCS2_1"/>
    <property type="match status" value="1"/>
</dbReference>
<evidence type="ECO:0000313" key="8">
    <source>
        <dbReference type="RefSeq" id="XP_036356373.1"/>
    </source>
</evidence>
<keyword evidence="5 6" id="KW-0472">Membrane</keyword>
<dbReference type="GO" id="GO:0022857">
    <property type="term" value="F:transmembrane transporter activity"/>
    <property type="evidence" value="ECO:0007669"/>
    <property type="project" value="InterPro"/>
</dbReference>
<sequence>MEVKTAGACGIATGHAWAGSTCGQFEQRRQRAKTCLFRESDRSFRRGQQNQISEKIDCPWNHLLSNNIMSNDISEQKELPVVRNKTNSIQTKTLNRIRRKSLQYNIEDNPPLHLTFLFGIQQALLSLSGSLTVSLTVANLVCAQADEDFKAKLLCTTMLMSGCCSLLQTVIGIRLPLYQGPSIEYMIPLLALSTLPEWKCPDYKSMLNATNQSDIERDYDSTLLKVQLLEGSLMLAGIVHFLIGATGVVGVMMKFIGPVTIIPAMCLVGMVLFKVATKFSESHWGIALSTAVFAGILCLYCDKLNCYIPSWNKQKHCHLMNYPLHKVFAILFAIIFGWILSDILTKAGVLSSNPQNSQYFARTDSRFHVVHSSSWFYFPYPGQFGPPSFLASAFVGFIIATMTSIIDSIGDYYACARMCGLPPPPSHAVNRGIMIEGFASCLAGAFGAGHGTSTYGGNIGAIGITKVGSRRVFQMVGVIFILFGVLGKLGAIFVIIPYPVLGGVQIISFGIFIGLVLSNMMYIDMNSSRNLAIIGISLLFGLMVPYYVSSSKKPFDTGYVELNNILQTLLGNANFVGGALACFLDNTVPGTLEERGFIAWQEITVDESNEEKADSYGLPFINTTNTKSKIFQYIPFLPGYVSPTLSCRSRCCKHKKNVDINIA</sequence>
<evidence type="ECO:0000256" key="5">
    <source>
        <dbReference type="ARBA" id="ARBA00023136"/>
    </source>
</evidence>
<feature type="transmembrane region" description="Helical" evidence="6">
    <location>
        <begin position="530"/>
        <end position="548"/>
    </location>
</feature>
<comment type="subcellular location">
    <subcellularLocation>
        <location evidence="1">Membrane</location>
        <topology evidence="1">Multi-pass membrane protein</topology>
    </subcellularLocation>
</comment>
<dbReference type="AlphaFoldDB" id="A0A7E6ELX9"/>
<feature type="transmembrane region" description="Helical" evidence="6">
    <location>
        <begin position="502"/>
        <end position="523"/>
    </location>
</feature>
<keyword evidence="7" id="KW-1185">Reference proteome</keyword>
<reference evidence="8" key="1">
    <citation type="submission" date="2025-08" db="UniProtKB">
        <authorList>
            <consortium name="RefSeq"/>
        </authorList>
    </citation>
    <scope>IDENTIFICATION</scope>
</reference>
<dbReference type="Proteomes" id="UP000515154">
    <property type="component" value="Linkage group LG2"/>
</dbReference>
<evidence type="ECO:0000256" key="3">
    <source>
        <dbReference type="ARBA" id="ARBA00022692"/>
    </source>
</evidence>
<dbReference type="GO" id="GO:0016020">
    <property type="term" value="C:membrane"/>
    <property type="evidence" value="ECO:0007669"/>
    <property type="project" value="UniProtKB-SubCell"/>
</dbReference>
<feature type="transmembrane region" description="Helical" evidence="6">
    <location>
        <begin position="322"/>
        <end position="340"/>
    </location>
</feature>
<gene>
    <name evidence="8" type="primary">LOC115231993</name>
</gene>
<dbReference type="InterPro" id="IPR006043">
    <property type="entry name" value="NCS2"/>
</dbReference>